<feature type="domain" description="RING-type" evidence="15">
    <location>
        <begin position="123"/>
        <end position="171"/>
    </location>
</feature>
<keyword evidence="9 12" id="KW-0863">Zinc-finger</keyword>
<dbReference type="InterPro" id="IPR001841">
    <property type="entry name" value="Znf_RING"/>
</dbReference>
<evidence type="ECO:0000259" key="15">
    <source>
        <dbReference type="PROSITE" id="PS50089"/>
    </source>
</evidence>
<comment type="similarity">
    <text evidence="4">Belongs to the RBR family. Ariadne subfamily.</text>
</comment>
<feature type="coiled-coil region" evidence="13">
    <location>
        <begin position="333"/>
        <end position="384"/>
    </location>
</feature>
<name>A0A176WKN8_MARPO</name>
<evidence type="ECO:0000256" key="1">
    <source>
        <dbReference type="ARBA" id="ARBA00001798"/>
    </source>
</evidence>
<dbReference type="EMBL" id="LVLJ01000572">
    <property type="protein sequence ID" value="OAE33730.1"/>
    <property type="molecule type" value="Genomic_DNA"/>
</dbReference>
<evidence type="ECO:0000256" key="7">
    <source>
        <dbReference type="ARBA" id="ARBA00022723"/>
    </source>
</evidence>
<gene>
    <name evidence="17" type="ORF">AXG93_2884s1020</name>
</gene>
<dbReference type="Pfam" id="PF00097">
    <property type="entry name" value="zf-C3HC4"/>
    <property type="match status" value="1"/>
</dbReference>
<evidence type="ECO:0000256" key="4">
    <source>
        <dbReference type="ARBA" id="ARBA00005884"/>
    </source>
</evidence>
<evidence type="ECO:0000259" key="16">
    <source>
        <dbReference type="PROSITE" id="PS51873"/>
    </source>
</evidence>
<dbReference type="PROSITE" id="PS51873">
    <property type="entry name" value="TRIAD"/>
    <property type="match status" value="1"/>
</dbReference>
<keyword evidence="11" id="KW-0862">Zinc</keyword>
<feature type="compositionally biased region" description="Basic and acidic residues" evidence="14">
    <location>
        <begin position="528"/>
        <end position="542"/>
    </location>
</feature>
<evidence type="ECO:0000256" key="14">
    <source>
        <dbReference type="SAM" id="MobiDB-lite"/>
    </source>
</evidence>
<comment type="caution">
    <text evidence="17">The sequence shown here is derived from an EMBL/GenBank/DDBJ whole genome shotgun (WGS) entry which is preliminary data.</text>
</comment>
<feature type="compositionally biased region" description="Acidic residues" evidence="14">
    <location>
        <begin position="16"/>
        <end position="28"/>
    </location>
</feature>
<dbReference type="InterPro" id="IPR018957">
    <property type="entry name" value="Znf_C3HC4_RING-type"/>
</dbReference>
<proteinExistence type="inferred from homology"/>
<reference evidence="17" key="1">
    <citation type="submission" date="2016-03" db="EMBL/GenBank/DDBJ databases">
        <title>Mechanisms controlling the formation of the plant cell surface in tip-growing cells are functionally conserved among land plants.</title>
        <authorList>
            <person name="Honkanen S."/>
            <person name="Jones V.A."/>
            <person name="Morieri G."/>
            <person name="Champion C."/>
            <person name="Hetherington A.J."/>
            <person name="Kelly S."/>
            <person name="Saint-Marcoux D."/>
            <person name="Proust H."/>
            <person name="Prescott H."/>
            <person name="Dolan L."/>
        </authorList>
    </citation>
    <scope>NUCLEOTIDE SEQUENCE [LARGE SCALE GENOMIC DNA]</scope>
    <source>
        <tissue evidence="17">Whole gametophyte</tissue>
    </source>
</reference>
<dbReference type="Proteomes" id="UP000077202">
    <property type="component" value="Unassembled WGS sequence"/>
</dbReference>
<evidence type="ECO:0000256" key="3">
    <source>
        <dbReference type="ARBA" id="ARBA00004906"/>
    </source>
</evidence>
<evidence type="ECO:0000256" key="6">
    <source>
        <dbReference type="ARBA" id="ARBA00022679"/>
    </source>
</evidence>
<feature type="compositionally biased region" description="Polar residues" evidence="14">
    <location>
        <begin position="677"/>
        <end position="686"/>
    </location>
</feature>
<dbReference type="Pfam" id="PF21235">
    <property type="entry name" value="UBA_ARI1"/>
    <property type="match status" value="1"/>
</dbReference>
<dbReference type="InterPro" id="IPR044066">
    <property type="entry name" value="TRIAD_supradom"/>
</dbReference>
<comment type="pathway">
    <text evidence="3">Protein modification; protein ubiquitination.</text>
</comment>
<evidence type="ECO:0000256" key="13">
    <source>
        <dbReference type="SAM" id="Coils"/>
    </source>
</evidence>
<dbReference type="CDD" id="cd20346">
    <property type="entry name" value="BRcat_RBR_ANKIB1"/>
    <property type="match status" value="1"/>
</dbReference>
<dbReference type="SUPFAM" id="SSF57850">
    <property type="entry name" value="RING/U-box"/>
    <property type="match status" value="3"/>
</dbReference>
<protein>
    <recommendedName>
        <fullName evidence="5">RBR-type E3 ubiquitin transferase</fullName>
        <ecNumber evidence="5">2.3.2.31</ecNumber>
    </recommendedName>
</protein>
<evidence type="ECO:0000256" key="8">
    <source>
        <dbReference type="ARBA" id="ARBA00022737"/>
    </source>
</evidence>
<evidence type="ECO:0000256" key="9">
    <source>
        <dbReference type="ARBA" id="ARBA00022771"/>
    </source>
</evidence>
<dbReference type="PROSITE" id="PS50089">
    <property type="entry name" value="ZF_RING_2"/>
    <property type="match status" value="1"/>
</dbReference>
<dbReference type="Pfam" id="PF22605">
    <property type="entry name" value="IBR_2"/>
    <property type="match status" value="1"/>
</dbReference>
<dbReference type="Pfam" id="PF19422">
    <property type="entry name" value="Ariadne"/>
    <property type="match status" value="1"/>
</dbReference>
<dbReference type="InterPro" id="IPR031127">
    <property type="entry name" value="E3_UB_ligase_RBR"/>
</dbReference>
<feature type="compositionally biased region" description="Basic and acidic residues" evidence="14">
    <location>
        <begin position="29"/>
        <end position="40"/>
    </location>
</feature>
<evidence type="ECO:0000313" key="17">
    <source>
        <dbReference type="EMBL" id="OAE33730.1"/>
    </source>
</evidence>
<keyword evidence="6" id="KW-0808">Transferase</keyword>
<sequence>MSDDGWSQYSSNYGDSDSEEDYGGEDEEVVAHQEDPEPSHKVITKESLLAAQSEDLRKVVDVLGLRLRHARTLLIFHRWNVESLFGRLADKGEERLFLEAGLPCRATSCSYAASCTSTPVRKCGICLEEVLQQDVTRMDCGHSFCNDCWTNYFIIKIKEGQSRRVTCMEHQCGAICDEDKVRRLVGTRDPESVDRYERFLLESYIEDNAKVKWCPSIPHCGNAIRVEGDPYCEIECICAQQFCFNCLAEPHSPCSCLMWQLWDKKCKDESETVNWLTVHTKPCPKCQKPVEKNGGCNLVGCICGQAFCWLCGSATGREHNWNSIEGHSCGRYKEEKEKEAARAQRDLKRYIHYHSRWKGHMDSLKFEEKQREVVQQKIVALEASESLVKDYSWLTNGLQRLFRARRALSFSFAFAFFMFGNDLFKDDISEEQNEINQNLFEDQQTQLEETVERLSKLVETPLELHTDDIHVKEMRMEVINLTALTDTLCKRMYDVIENDLLGSLQLTTHHIAPYKSQGAERASQIEEATDRASQKLSSGEDSRYAKICPSTNGFSGGIPGGDGAEPLGVSETMQEKEADTAGEVDQNDVLKEPLSKEKGLKRPLQDLVWGSSSKRPGKESFTRGSTSETLSGCEAVDSLPSSSSSLLWVEMGTVALGNDGRPHHQPSDPSWMEPRVVQSSGASSREASMEDPPEDIRSDYRFEGLSTMPPYANCSSNFDTHGNVPDMNLRASVCLVWYALVLDAGLLLQHSSVIVLAYNVTGHSHSLERAWDDAWKP</sequence>
<dbReference type="CDD" id="cd22586">
    <property type="entry name" value="Rcat_RBR_ARI1-like"/>
    <property type="match status" value="1"/>
</dbReference>
<dbReference type="InterPro" id="IPR054694">
    <property type="entry name" value="Parkin-like_IBR"/>
</dbReference>
<evidence type="ECO:0000256" key="2">
    <source>
        <dbReference type="ARBA" id="ARBA00003976"/>
    </source>
</evidence>
<keyword evidence="8" id="KW-0677">Repeat</keyword>
<keyword evidence="13" id="KW-0175">Coiled coil</keyword>
<keyword evidence="18" id="KW-1185">Reference proteome</keyword>
<evidence type="ECO:0000256" key="11">
    <source>
        <dbReference type="ARBA" id="ARBA00022833"/>
    </source>
</evidence>
<dbReference type="FunFam" id="3.30.40.10:FF:000019">
    <property type="entry name" value="RBR-type E3 ubiquitin transferase"/>
    <property type="match status" value="1"/>
</dbReference>
<feature type="compositionally biased region" description="Polar residues" evidence="14">
    <location>
        <begin position="1"/>
        <end position="12"/>
    </location>
</feature>
<dbReference type="InterPro" id="IPR048962">
    <property type="entry name" value="ARIH1-like_UBL"/>
</dbReference>
<keyword evidence="10" id="KW-0833">Ubl conjugation pathway</keyword>
<accession>A0A176WKN8</accession>
<evidence type="ECO:0000256" key="12">
    <source>
        <dbReference type="PROSITE-ProRule" id="PRU00175"/>
    </source>
</evidence>
<feature type="region of interest" description="Disordered" evidence="14">
    <location>
        <begin position="657"/>
        <end position="695"/>
    </location>
</feature>
<feature type="domain" description="RING-type" evidence="16">
    <location>
        <begin position="119"/>
        <end position="333"/>
    </location>
</feature>
<dbReference type="GO" id="GO:0016567">
    <property type="term" value="P:protein ubiquitination"/>
    <property type="evidence" value="ECO:0007669"/>
    <property type="project" value="InterPro"/>
</dbReference>
<keyword evidence="7" id="KW-0479">Metal-binding</keyword>
<dbReference type="PANTHER" id="PTHR11685">
    <property type="entry name" value="RBR FAMILY RING FINGER AND IBR DOMAIN-CONTAINING"/>
    <property type="match status" value="1"/>
</dbReference>
<dbReference type="GO" id="GO:0061630">
    <property type="term" value="F:ubiquitin protein ligase activity"/>
    <property type="evidence" value="ECO:0007669"/>
    <property type="project" value="UniProtKB-EC"/>
</dbReference>
<evidence type="ECO:0000256" key="5">
    <source>
        <dbReference type="ARBA" id="ARBA00012251"/>
    </source>
</evidence>
<dbReference type="InterPro" id="IPR045840">
    <property type="entry name" value="Ariadne"/>
</dbReference>
<dbReference type="InterPro" id="IPR013083">
    <property type="entry name" value="Znf_RING/FYVE/PHD"/>
</dbReference>
<feature type="region of interest" description="Disordered" evidence="14">
    <location>
        <begin position="1"/>
        <end position="40"/>
    </location>
</feature>
<dbReference type="FunFam" id="1.20.120.1750:FF:000013">
    <property type="entry name" value="RBR-type E3 ubiquitin transferase"/>
    <property type="match status" value="1"/>
</dbReference>
<feature type="region of interest" description="Disordered" evidence="14">
    <location>
        <begin position="573"/>
        <end position="640"/>
    </location>
</feature>
<feature type="region of interest" description="Disordered" evidence="14">
    <location>
        <begin position="515"/>
        <end position="542"/>
    </location>
</feature>
<organism evidence="17 18">
    <name type="scientific">Marchantia polymorpha subsp. ruderalis</name>
    <dbReference type="NCBI Taxonomy" id="1480154"/>
    <lineage>
        <taxon>Eukaryota</taxon>
        <taxon>Viridiplantae</taxon>
        <taxon>Streptophyta</taxon>
        <taxon>Embryophyta</taxon>
        <taxon>Marchantiophyta</taxon>
        <taxon>Marchantiopsida</taxon>
        <taxon>Marchantiidae</taxon>
        <taxon>Marchantiales</taxon>
        <taxon>Marchantiaceae</taxon>
        <taxon>Marchantia</taxon>
    </lineage>
</organism>
<comment type="function">
    <text evidence="2">Might act as an E3 ubiquitin-protein ligase, or as part of E3 complex, which accepts ubiquitin from specific E2 ubiquitin-conjugating enzymes and then transfers it to substrates.</text>
</comment>
<dbReference type="Gene3D" id="1.20.120.1750">
    <property type="match status" value="1"/>
</dbReference>
<dbReference type="GO" id="GO:0008270">
    <property type="term" value="F:zinc ion binding"/>
    <property type="evidence" value="ECO:0007669"/>
    <property type="project" value="UniProtKB-KW"/>
</dbReference>
<evidence type="ECO:0000313" key="18">
    <source>
        <dbReference type="Proteomes" id="UP000077202"/>
    </source>
</evidence>
<dbReference type="InterPro" id="IPR002867">
    <property type="entry name" value="IBR_dom"/>
</dbReference>
<dbReference type="AlphaFoldDB" id="A0A176WKN8"/>
<feature type="compositionally biased region" description="Basic and acidic residues" evidence="14">
    <location>
        <begin position="588"/>
        <end position="604"/>
    </location>
</feature>
<dbReference type="SMART" id="SM00647">
    <property type="entry name" value="IBR"/>
    <property type="match status" value="2"/>
</dbReference>
<comment type="catalytic activity">
    <reaction evidence="1">
        <text>[E2 ubiquitin-conjugating enzyme]-S-ubiquitinyl-L-cysteine + [acceptor protein]-L-lysine = [E2 ubiquitin-conjugating enzyme]-L-cysteine + [acceptor protein]-N(6)-ubiquitinyl-L-lysine.</text>
        <dbReference type="EC" id="2.3.2.31"/>
    </reaction>
</comment>
<dbReference type="EC" id="2.3.2.31" evidence="5"/>
<dbReference type="Pfam" id="PF01485">
    <property type="entry name" value="IBR"/>
    <property type="match status" value="1"/>
</dbReference>
<dbReference type="Gene3D" id="3.30.40.10">
    <property type="entry name" value="Zinc/RING finger domain, C3HC4 (zinc finger)"/>
    <property type="match status" value="1"/>
</dbReference>
<evidence type="ECO:0000256" key="10">
    <source>
        <dbReference type="ARBA" id="ARBA00022786"/>
    </source>
</evidence>
<dbReference type="CDD" id="cd16773">
    <property type="entry name" value="RING-HC_RBR_TRIAD1"/>
    <property type="match status" value="1"/>
</dbReference>